<dbReference type="InterPro" id="IPR007135">
    <property type="entry name" value="Atg3/Atg10"/>
</dbReference>
<protein>
    <recommendedName>
        <fullName evidence="2">Ubiquitin-like-conjugating enzyme ATG10</fullName>
    </recommendedName>
    <alternativeName>
        <fullName evidence="7">Autophagy-related protein 10</fullName>
    </alternativeName>
</protein>
<evidence type="ECO:0000256" key="4">
    <source>
        <dbReference type="ARBA" id="ARBA00022786"/>
    </source>
</evidence>
<dbReference type="Proteomes" id="UP000886523">
    <property type="component" value="Unassembled WGS sequence"/>
</dbReference>
<evidence type="ECO:0000256" key="1">
    <source>
        <dbReference type="ARBA" id="ARBA00005696"/>
    </source>
</evidence>
<name>A0A9P6DYC5_9AGAM</name>
<feature type="transmembrane region" description="Helical" evidence="8">
    <location>
        <begin position="215"/>
        <end position="235"/>
    </location>
</feature>
<evidence type="ECO:0000256" key="2">
    <source>
        <dbReference type="ARBA" id="ARBA00021099"/>
    </source>
</evidence>
<feature type="non-terminal residue" evidence="9">
    <location>
        <position position="239"/>
    </location>
</feature>
<keyword evidence="4" id="KW-0833">Ubl conjugation pathway</keyword>
<keyword evidence="3" id="KW-0808">Transferase</keyword>
<evidence type="ECO:0000313" key="9">
    <source>
        <dbReference type="EMBL" id="KAF9519351.1"/>
    </source>
</evidence>
<keyword evidence="8" id="KW-0812">Transmembrane</keyword>
<dbReference type="GO" id="GO:0061651">
    <property type="term" value="F:Atg12 conjugating enzyme activity"/>
    <property type="evidence" value="ECO:0007669"/>
    <property type="project" value="TreeGrafter"/>
</dbReference>
<evidence type="ECO:0000256" key="5">
    <source>
        <dbReference type="ARBA" id="ARBA00022927"/>
    </source>
</evidence>
<keyword evidence="8" id="KW-0472">Membrane</keyword>
<dbReference type="GO" id="GO:0000422">
    <property type="term" value="P:autophagy of mitochondrion"/>
    <property type="evidence" value="ECO:0007669"/>
    <property type="project" value="TreeGrafter"/>
</dbReference>
<dbReference type="AlphaFoldDB" id="A0A9P6DYC5"/>
<dbReference type="PANTHER" id="PTHR14957">
    <property type="entry name" value="UBIQUITIN-LIKE-CONJUGATING ENZYME ATG10"/>
    <property type="match status" value="1"/>
</dbReference>
<keyword evidence="5" id="KW-0813">Transport</keyword>
<keyword evidence="10" id="KW-1185">Reference proteome</keyword>
<dbReference type="PANTHER" id="PTHR14957:SF1">
    <property type="entry name" value="UBIQUITIN-LIKE-CONJUGATING ENZYME ATG10"/>
    <property type="match status" value="1"/>
</dbReference>
<comment type="caution">
    <text evidence="9">The sequence shown here is derived from an EMBL/GenBank/DDBJ whole genome shotgun (WGS) entry which is preliminary data.</text>
</comment>
<dbReference type="Gene3D" id="3.30.1460.50">
    <property type="match status" value="1"/>
</dbReference>
<evidence type="ECO:0000313" key="10">
    <source>
        <dbReference type="Proteomes" id="UP000886523"/>
    </source>
</evidence>
<evidence type="ECO:0000256" key="3">
    <source>
        <dbReference type="ARBA" id="ARBA00022679"/>
    </source>
</evidence>
<sequence length="239" mass="26761">MRSPATLTREQFDAACRSLVELDISGVNGSLSYLPLNWMWKEHSKYSGFGYLYRTVSFQDRGNTEPSSSELDNGGVEDFEDRATIPMMGSSSQISIDQYVVFSNTFRVPSFYFNAYYADGTPLSLLDLVQTSFMRHTVSIPNACTSPSQSILLPQIGEDSVPFPLLTRGDHPTTGAPCWYIHPCETSAAVKELMDEIVGDEWDETNPEKGLLRWFGLWFMVLGSVLNLVSLPFPWARGL</sequence>
<proteinExistence type="inferred from homology"/>
<dbReference type="Pfam" id="PF03987">
    <property type="entry name" value="Autophagy_act_C"/>
    <property type="match status" value="1"/>
</dbReference>
<organism evidence="9 10">
    <name type="scientific">Hydnum rufescens UP504</name>
    <dbReference type="NCBI Taxonomy" id="1448309"/>
    <lineage>
        <taxon>Eukaryota</taxon>
        <taxon>Fungi</taxon>
        <taxon>Dikarya</taxon>
        <taxon>Basidiomycota</taxon>
        <taxon>Agaricomycotina</taxon>
        <taxon>Agaricomycetes</taxon>
        <taxon>Cantharellales</taxon>
        <taxon>Hydnaceae</taxon>
        <taxon>Hydnum</taxon>
    </lineage>
</organism>
<gene>
    <name evidence="9" type="ORF">BS47DRAFT_1337112</name>
</gene>
<dbReference type="GO" id="GO:0000045">
    <property type="term" value="P:autophagosome assembly"/>
    <property type="evidence" value="ECO:0007669"/>
    <property type="project" value="TreeGrafter"/>
</dbReference>
<dbReference type="GO" id="GO:0005829">
    <property type="term" value="C:cytosol"/>
    <property type="evidence" value="ECO:0007669"/>
    <property type="project" value="TreeGrafter"/>
</dbReference>
<reference evidence="9" key="1">
    <citation type="journal article" date="2020" name="Nat. Commun.">
        <title>Large-scale genome sequencing of mycorrhizal fungi provides insights into the early evolution of symbiotic traits.</title>
        <authorList>
            <person name="Miyauchi S."/>
            <person name="Kiss E."/>
            <person name="Kuo A."/>
            <person name="Drula E."/>
            <person name="Kohler A."/>
            <person name="Sanchez-Garcia M."/>
            <person name="Morin E."/>
            <person name="Andreopoulos B."/>
            <person name="Barry K.W."/>
            <person name="Bonito G."/>
            <person name="Buee M."/>
            <person name="Carver A."/>
            <person name="Chen C."/>
            <person name="Cichocki N."/>
            <person name="Clum A."/>
            <person name="Culley D."/>
            <person name="Crous P.W."/>
            <person name="Fauchery L."/>
            <person name="Girlanda M."/>
            <person name="Hayes R.D."/>
            <person name="Keri Z."/>
            <person name="LaButti K."/>
            <person name="Lipzen A."/>
            <person name="Lombard V."/>
            <person name="Magnuson J."/>
            <person name="Maillard F."/>
            <person name="Murat C."/>
            <person name="Nolan M."/>
            <person name="Ohm R.A."/>
            <person name="Pangilinan J."/>
            <person name="Pereira M.F."/>
            <person name="Perotto S."/>
            <person name="Peter M."/>
            <person name="Pfister S."/>
            <person name="Riley R."/>
            <person name="Sitrit Y."/>
            <person name="Stielow J.B."/>
            <person name="Szollosi G."/>
            <person name="Zifcakova L."/>
            <person name="Stursova M."/>
            <person name="Spatafora J.W."/>
            <person name="Tedersoo L."/>
            <person name="Vaario L.M."/>
            <person name="Yamada A."/>
            <person name="Yan M."/>
            <person name="Wang P."/>
            <person name="Xu J."/>
            <person name="Bruns T."/>
            <person name="Baldrian P."/>
            <person name="Vilgalys R."/>
            <person name="Dunand C."/>
            <person name="Henrissat B."/>
            <person name="Grigoriev I.V."/>
            <person name="Hibbett D."/>
            <person name="Nagy L.G."/>
            <person name="Martin F.M."/>
        </authorList>
    </citation>
    <scope>NUCLEOTIDE SEQUENCE</scope>
    <source>
        <strain evidence="9">UP504</strain>
    </source>
</reference>
<comment type="similarity">
    <text evidence="1">Belongs to the ATG10 family.</text>
</comment>
<dbReference type="GO" id="GO:0032446">
    <property type="term" value="P:protein modification by small protein conjugation"/>
    <property type="evidence" value="ECO:0007669"/>
    <property type="project" value="TreeGrafter"/>
</dbReference>
<accession>A0A9P6DYC5</accession>
<dbReference type="GO" id="GO:0015031">
    <property type="term" value="P:protein transport"/>
    <property type="evidence" value="ECO:0007669"/>
    <property type="project" value="UniProtKB-KW"/>
</dbReference>
<keyword evidence="8" id="KW-1133">Transmembrane helix</keyword>
<evidence type="ECO:0000256" key="8">
    <source>
        <dbReference type="SAM" id="Phobius"/>
    </source>
</evidence>
<evidence type="ECO:0000256" key="6">
    <source>
        <dbReference type="ARBA" id="ARBA00023006"/>
    </source>
</evidence>
<dbReference type="EMBL" id="MU128918">
    <property type="protein sequence ID" value="KAF9519351.1"/>
    <property type="molecule type" value="Genomic_DNA"/>
</dbReference>
<keyword evidence="6" id="KW-0072">Autophagy</keyword>
<evidence type="ECO:0000256" key="7">
    <source>
        <dbReference type="ARBA" id="ARBA00029833"/>
    </source>
</evidence>
<keyword evidence="5" id="KW-0653">Protein transport</keyword>
<dbReference type="OrthoDB" id="4089664at2759"/>